<reference evidence="2 3" key="1">
    <citation type="submission" date="2017-01" db="EMBL/GenBank/DDBJ databases">
        <title>New insights into the genetic diversity of Chromobacterium isolated from tropical freshwater lake.</title>
        <authorList>
            <person name="Santos A.B."/>
            <person name="Nascimento A.M."/>
            <person name="Da Silva P.C."/>
        </authorList>
    </citation>
    <scope>NUCLEOTIDE SEQUENCE [LARGE SCALE GENOMIC DNA]</scope>
    <source>
        <strain evidence="2 3">56AF</strain>
    </source>
</reference>
<dbReference type="GO" id="GO:0009307">
    <property type="term" value="P:DNA restriction-modification system"/>
    <property type="evidence" value="ECO:0007669"/>
    <property type="project" value="InterPro"/>
</dbReference>
<dbReference type="AlphaFoldDB" id="A0A2S9WYH4"/>
<accession>A0A2S9WYH4</accession>
<dbReference type="InterPro" id="IPR052906">
    <property type="entry name" value="Type_IV_Methyl-Rstrct_Enzyme"/>
</dbReference>
<dbReference type="Gene3D" id="3.40.1350.10">
    <property type="match status" value="1"/>
</dbReference>
<dbReference type="PANTHER" id="PTHR30015:SF7">
    <property type="entry name" value="TYPE IV METHYL-DIRECTED RESTRICTION ENZYME ECOKMRR"/>
    <property type="match status" value="1"/>
</dbReference>
<comment type="caution">
    <text evidence="2">The sequence shown here is derived from an EMBL/GenBank/DDBJ whole genome shotgun (WGS) entry which is preliminary data.</text>
</comment>
<evidence type="ECO:0000313" key="3">
    <source>
        <dbReference type="Proteomes" id="UP000239469"/>
    </source>
</evidence>
<dbReference type="PANTHER" id="PTHR30015">
    <property type="entry name" value="MRR RESTRICTION SYSTEM PROTEIN"/>
    <property type="match status" value="1"/>
</dbReference>
<name>A0A2S9WYH4_9NEIS</name>
<evidence type="ECO:0000313" key="2">
    <source>
        <dbReference type="EMBL" id="PRP68519.1"/>
    </source>
</evidence>
<dbReference type="EMBL" id="MTBD01000124">
    <property type="protein sequence ID" value="PRP68519.1"/>
    <property type="molecule type" value="Genomic_DNA"/>
</dbReference>
<dbReference type="InterPro" id="IPR007560">
    <property type="entry name" value="Restrct_endonuc_IV_Mrr"/>
</dbReference>
<dbReference type="Proteomes" id="UP000239469">
    <property type="component" value="Unassembled WGS sequence"/>
</dbReference>
<dbReference type="GO" id="GO:0015666">
    <property type="term" value="F:restriction endodeoxyribonuclease activity"/>
    <property type="evidence" value="ECO:0007669"/>
    <property type="project" value="TreeGrafter"/>
</dbReference>
<organism evidence="2 3">
    <name type="scientific">Chromobacterium amazonense</name>
    <dbReference type="NCBI Taxonomy" id="1382803"/>
    <lineage>
        <taxon>Bacteria</taxon>
        <taxon>Pseudomonadati</taxon>
        <taxon>Pseudomonadota</taxon>
        <taxon>Betaproteobacteria</taxon>
        <taxon>Neisseriales</taxon>
        <taxon>Chromobacteriaceae</taxon>
        <taxon>Chromobacterium</taxon>
    </lineage>
</organism>
<dbReference type="GO" id="GO:0003677">
    <property type="term" value="F:DNA binding"/>
    <property type="evidence" value="ECO:0007669"/>
    <property type="project" value="InterPro"/>
</dbReference>
<sequence>MAWASLLLGGLIAGKSWSRRRARGLLLERQRDLDDIRAMSWQDFERLVGECFRRYGYRVVETGQGGADGGVDLLLRRGSEKVLVQCKQWRKSSVGAPVVREMLGLLTHHAADRVKIVSCGSFTRDAVAFAKGKPIDLLGGDDLLALVRQVQGR</sequence>
<evidence type="ECO:0000259" key="1">
    <source>
        <dbReference type="Pfam" id="PF04471"/>
    </source>
</evidence>
<protein>
    <recommendedName>
        <fullName evidence="1">Restriction endonuclease type IV Mrr domain-containing protein</fullName>
    </recommendedName>
</protein>
<dbReference type="InterPro" id="IPR011856">
    <property type="entry name" value="tRNA_endonuc-like_dom_sf"/>
</dbReference>
<proteinExistence type="predicted"/>
<dbReference type="SUPFAM" id="SSF52980">
    <property type="entry name" value="Restriction endonuclease-like"/>
    <property type="match status" value="1"/>
</dbReference>
<dbReference type="InterPro" id="IPR011335">
    <property type="entry name" value="Restrct_endonuc-II-like"/>
</dbReference>
<dbReference type="OrthoDB" id="5782056at2"/>
<gene>
    <name evidence="2" type="ORF">BUE93_21980</name>
</gene>
<dbReference type="Pfam" id="PF04471">
    <property type="entry name" value="Mrr_cat"/>
    <property type="match status" value="1"/>
</dbReference>
<feature type="domain" description="Restriction endonuclease type IV Mrr" evidence="1">
    <location>
        <begin position="36"/>
        <end position="146"/>
    </location>
</feature>